<organism evidence="1 2">
    <name type="scientific">Tenebrio molitor</name>
    <name type="common">Yellow mealworm beetle</name>
    <dbReference type="NCBI Taxonomy" id="7067"/>
    <lineage>
        <taxon>Eukaryota</taxon>
        <taxon>Metazoa</taxon>
        <taxon>Ecdysozoa</taxon>
        <taxon>Arthropoda</taxon>
        <taxon>Hexapoda</taxon>
        <taxon>Insecta</taxon>
        <taxon>Pterygota</taxon>
        <taxon>Neoptera</taxon>
        <taxon>Endopterygota</taxon>
        <taxon>Coleoptera</taxon>
        <taxon>Polyphaga</taxon>
        <taxon>Cucujiformia</taxon>
        <taxon>Tenebrionidae</taxon>
        <taxon>Tenebrio</taxon>
    </lineage>
</organism>
<evidence type="ECO:0000313" key="2">
    <source>
        <dbReference type="Proteomes" id="UP000719412"/>
    </source>
</evidence>
<name>A0A8J6H4D6_TENMO</name>
<dbReference type="AlphaFoldDB" id="A0A8J6H4D6"/>
<protein>
    <submittedName>
        <fullName evidence="1">Uncharacterized protein</fullName>
    </submittedName>
</protein>
<keyword evidence="2" id="KW-1185">Reference proteome</keyword>
<gene>
    <name evidence="1" type="ORF">GEV33_014726</name>
</gene>
<sequence>MLVQPTISDYCATGQRENRFGRAGVGSGEGTEDLAARPGQTAEVRGTEGWFRMSGEKRDRNWSWNGTTLCWLCTLLFSGGGARFSAESGYRHPEETLVPGRIRGASLAHLGSLIFYSGTKKERNFSATASGALCRGGFGLFAKMRFVMLAAFDAFREGMAIPLRMVEPLAAMGLGSGPIFVGPLDGDQEMADRLELENFSLVFRDFDQNEREGLCGPGGDHPGHLFWRQTLIHQVGFDVVEADFNWHCSEHGSLRRPKSPQSDFQKDIILGHVSY</sequence>
<dbReference type="Proteomes" id="UP000719412">
    <property type="component" value="Unassembled WGS sequence"/>
</dbReference>
<evidence type="ECO:0000313" key="1">
    <source>
        <dbReference type="EMBL" id="KAH0808064.1"/>
    </source>
</evidence>
<accession>A0A8J6H4D6</accession>
<dbReference type="EMBL" id="JABDTM020029301">
    <property type="protein sequence ID" value="KAH0808064.1"/>
    <property type="molecule type" value="Genomic_DNA"/>
</dbReference>
<reference evidence="1" key="1">
    <citation type="journal article" date="2020" name="J Insects Food Feed">
        <title>The yellow mealworm (Tenebrio molitor) genome: a resource for the emerging insects as food and feed industry.</title>
        <authorList>
            <person name="Eriksson T."/>
            <person name="Andere A."/>
            <person name="Kelstrup H."/>
            <person name="Emery V."/>
            <person name="Picard C."/>
        </authorList>
    </citation>
    <scope>NUCLEOTIDE SEQUENCE</scope>
    <source>
        <strain evidence="1">Stoneville</strain>
        <tissue evidence="1">Whole head</tissue>
    </source>
</reference>
<proteinExistence type="predicted"/>
<comment type="caution">
    <text evidence="1">The sequence shown here is derived from an EMBL/GenBank/DDBJ whole genome shotgun (WGS) entry which is preliminary data.</text>
</comment>
<reference evidence="1" key="2">
    <citation type="submission" date="2021-08" db="EMBL/GenBank/DDBJ databases">
        <authorList>
            <person name="Eriksson T."/>
        </authorList>
    </citation>
    <scope>NUCLEOTIDE SEQUENCE</scope>
    <source>
        <strain evidence="1">Stoneville</strain>
        <tissue evidence="1">Whole head</tissue>
    </source>
</reference>